<feature type="compositionally biased region" description="Polar residues" evidence="1">
    <location>
        <begin position="250"/>
        <end position="271"/>
    </location>
</feature>
<feature type="compositionally biased region" description="Polar residues" evidence="1">
    <location>
        <begin position="735"/>
        <end position="746"/>
    </location>
</feature>
<feature type="region of interest" description="Disordered" evidence="1">
    <location>
        <begin position="294"/>
        <end position="384"/>
    </location>
</feature>
<keyword evidence="4" id="KW-1185">Reference proteome</keyword>
<name>A0A834VZB9_9FABA</name>
<reference evidence="3" key="1">
    <citation type="submission" date="2020-09" db="EMBL/GenBank/DDBJ databases">
        <title>Genome-Enabled Discovery of Anthraquinone Biosynthesis in Senna tora.</title>
        <authorList>
            <person name="Kang S.-H."/>
            <person name="Pandey R.P."/>
            <person name="Lee C.-M."/>
            <person name="Sim J.-S."/>
            <person name="Jeong J.-T."/>
            <person name="Choi B.-S."/>
            <person name="Jung M."/>
            <person name="Ginzburg D."/>
            <person name="Zhao K."/>
            <person name="Won S.Y."/>
            <person name="Oh T.-J."/>
            <person name="Yu Y."/>
            <person name="Kim N.-H."/>
            <person name="Lee O.R."/>
            <person name="Lee T.-H."/>
            <person name="Bashyal P."/>
            <person name="Kim T.-S."/>
            <person name="Lee W.-H."/>
            <person name="Kawkins C."/>
            <person name="Kim C.-K."/>
            <person name="Kim J.S."/>
            <person name="Ahn B.O."/>
            <person name="Rhee S.Y."/>
            <person name="Sohng J.K."/>
        </authorList>
    </citation>
    <scope>NUCLEOTIDE SEQUENCE</scope>
    <source>
        <tissue evidence="3">Leaf</tissue>
    </source>
</reference>
<feature type="region of interest" description="Disordered" evidence="1">
    <location>
        <begin position="45"/>
        <end position="113"/>
    </location>
</feature>
<feature type="compositionally biased region" description="Basic and acidic residues" evidence="1">
    <location>
        <begin position="700"/>
        <end position="720"/>
    </location>
</feature>
<dbReference type="InterPro" id="IPR033334">
    <property type="entry name" value="LNG1/2"/>
</dbReference>
<evidence type="ECO:0000259" key="2">
    <source>
        <dbReference type="Pfam" id="PF14309"/>
    </source>
</evidence>
<dbReference type="OrthoDB" id="769613at2759"/>
<feature type="region of interest" description="Disordered" evidence="1">
    <location>
        <begin position="210"/>
        <end position="271"/>
    </location>
</feature>
<dbReference type="InterPro" id="IPR025486">
    <property type="entry name" value="DUF4378"/>
</dbReference>
<evidence type="ECO:0000256" key="1">
    <source>
        <dbReference type="SAM" id="MobiDB-lite"/>
    </source>
</evidence>
<feature type="compositionally biased region" description="Polar residues" evidence="1">
    <location>
        <begin position="224"/>
        <end position="240"/>
    </location>
</feature>
<feature type="region of interest" description="Disordered" evidence="1">
    <location>
        <begin position="427"/>
        <end position="615"/>
    </location>
</feature>
<dbReference type="AlphaFoldDB" id="A0A834VZB9"/>
<comment type="caution">
    <text evidence="3">The sequence shown here is derived from an EMBL/GenBank/DDBJ whole genome shotgun (WGS) entry which is preliminary data.</text>
</comment>
<dbReference type="Proteomes" id="UP000634136">
    <property type="component" value="Unassembled WGS sequence"/>
</dbReference>
<dbReference type="PANTHER" id="PTHR31680">
    <property type="entry name" value="LONGIFOLIA PROTEIN"/>
    <property type="match status" value="1"/>
</dbReference>
<dbReference type="GO" id="GO:0051513">
    <property type="term" value="P:regulation of monopolar cell growth"/>
    <property type="evidence" value="ECO:0007669"/>
    <property type="project" value="InterPro"/>
</dbReference>
<dbReference type="EMBL" id="JAAIUW010000013">
    <property type="protein sequence ID" value="KAF7803092.1"/>
    <property type="molecule type" value="Genomic_DNA"/>
</dbReference>
<feature type="region of interest" description="Disordered" evidence="1">
    <location>
        <begin position="695"/>
        <end position="747"/>
    </location>
</feature>
<feature type="compositionally biased region" description="Basic and acidic residues" evidence="1">
    <location>
        <begin position="125"/>
        <end position="137"/>
    </location>
</feature>
<feature type="compositionally biased region" description="Polar residues" evidence="1">
    <location>
        <begin position="545"/>
        <end position="558"/>
    </location>
</feature>
<dbReference type="Pfam" id="PF14309">
    <property type="entry name" value="DUF4378"/>
    <property type="match status" value="1"/>
</dbReference>
<accession>A0A834VZB9</accession>
<organism evidence="3 4">
    <name type="scientific">Senna tora</name>
    <dbReference type="NCBI Taxonomy" id="362788"/>
    <lineage>
        <taxon>Eukaryota</taxon>
        <taxon>Viridiplantae</taxon>
        <taxon>Streptophyta</taxon>
        <taxon>Embryophyta</taxon>
        <taxon>Tracheophyta</taxon>
        <taxon>Spermatophyta</taxon>
        <taxon>Magnoliopsida</taxon>
        <taxon>eudicotyledons</taxon>
        <taxon>Gunneridae</taxon>
        <taxon>Pentapetalae</taxon>
        <taxon>rosids</taxon>
        <taxon>fabids</taxon>
        <taxon>Fabales</taxon>
        <taxon>Fabaceae</taxon>
        <taxon>Caesalpinioideae</taxon>
        <taxon>Cassia clade</taxon>
        <taxon>Senna</taxon>
    </lineage>
</organism>
<feature type="compositionally biased region" description="Polar residues" evidence="1">
    <location>
        <begin position="362"/>
        <end position="371"/>
    </location>
</feature>
<feature type="compositionally biased region" description="Low complexity" evidence="1">
    <location>
        <begin position="322"/>
        <end position="332"/>
    </location>
</feature>
<dbReference type="PANTHER" id="PTHR31680:SF15">
    <property type="entry name" value="PROTEIN LONGIFOLIA 2"/>
    <property type="match status" value="1"/>
</dbReference>
<feature type="domain" description="DUF4378" evidence="2">
    <location>
        <begin position="786"/>
        <end position="956"/>
    </location>
</feature>
<evidence type="ECO:0000313" key="4">
    <source>
        <dbReference type="Proteomes" id="UP000634136"/>
    </source>
</evidence>
<feature type="compositionally biased region" description="Polar residues" evidence="1">
    <location>
        <begin position="444"/>
        <end position="455"/>
    </location>
</feature>
<feature type="compositionally biased region" description="Polar residues" evidence="1">
    <location>
        <begin position="333"/>
        <end position="349"/>
    </location>
</feature>
<feature type="compositionally biased region" description="Acidic residues" evidence="1">
    <location>
        <begin position="721"/>
        <end position="732"/>
    </location>
</feature>
<feature type="region of interest" description="Disordered" evidence="1">
    <location>
        <begin position="125"/>
        <end position="171"/>
    </location>
</feature>
<feature type="compositionally biased region" description="Low complexity" evidence="1">
    <location>
        <begin position="67"/>
        <end position="92"/>
    </location>
</feature>
<feature type="compositionally biased region" description="Low complexity" evidence="1">
    <location>
        <begin position="432"/>
        <end position="443"/>
    </location>
</feature>
<feature type="compositionally biased region" description="Polar residues" evidence="1">
    <location>
        <begin position="589"/>
        <end position="598"/>
    </location>
</feature>
<evidence type="ECO:0000313" key="3">
    <source>
        <dbReference type="EMBL" id="KAF7803092.1"/>
    </source>
</evidence>
<protein>
    <submittedName>
        <fullName evidence="3">Protein LONGIFOLIA 1-like</fullName>
    </submittedName>
</protein>
<proteinExistence type="predicted"/>
<gene>
    <name evidence="3" type="ORF">G2W53_042203</name>
</gene>
<sequence>MSRKVLKSMKEENPDLQKQIGCINGFFQLFDRHRFLTGGSNDQVNELGSTKQKAKAKTQKVAKEKQQFSTESSITSMSTSSCSSSMSSIEFSRTVQVEPPSIPPMKTPDIPSSGAVEMKQLDTSIDKVRDSSKHKEAQGLSVKTVAKEGKKGGRTLKYIDSPRPMQTPKSVNTGVMVANEPFHILAKSHKTPWDSPRLSYDGRDVQDTFKSGVRHKELPRLSLDSKQGSITSTNEGTKSRNFLKGPQKGYGSSSTINTQLQEPETSRRQSSVVAKLMGLETFPDYTQTCEASLGTASSCTTNKRESLARSSTSDEYTKHRSSGSPGKCKGSSLPQSGRGDSTMNGTRYSRFSLEPTPWKQPDASQGSQSPASKGMETAVKASNTSHSVYGEIEKRLANLEFKKSGKDLRALKQILEAMQRYKDSLDITSQASDCSSDSRNNSRPTESSKVQSPRYQQKDPMSIAVEKPDSSHGSKLPIVIMKPAKVKRKTNSPVSPDMSIHGKSGNSKRLPGNPRGGRLLDQQTSPRSAYKSDKMRTSKVPQDINGENINSGNKTGTESPGLHKKFGLERRSLPASSSSNRRQHNRQSIESSSQSTTPRPKFSLQEANERFSKNIYPRRDFKDNVDAISPDFDRNKSLTIHSNIKIIHTDQSEKISSTSFLLNGLNQNNAAKGLSRESSMAETIVIAEQPSPVSVLDPAFYRDDPPSPIKKKSDISKDSDEAQNADDEMEENSADHTSTTKHNFSNGACDRDLNTQKLIQKLQQFDCTHDKQINFSEPTCDSKDPDHKYVSEILFASGLLGGPGSSQTIQSSPHLNNAKLFLALEQIKTNKRLLYDIKDNSKRNEQIQRKLIFDVVYDILVQKLILGSYTSQWILRHELAGRKLRGQQLLYDICSEVDKLQHKSKNASLAIEDENSTSLLWEDLTHSPTNWTNCQSEMPDIVLDIERLIFKDLITEVVRGEVANHPGKHCRQLQFLN</sequence>